<comment type="caution">
    <text evidence="1">The sequence shown here is derived from an EMBL/GenBank/DDBJ whole genome shotgun (WGS) entry which is preliminary data.</text>
</comment>
<dbReference type="EMBL" id="JAJJMM010000001">
    <property type="protein sequence ID" value="MCC9064161.1"/>
    <property type="molecule type" value="Genomic_DNA"/>
</dbReference>
<evidence type="ECO:0000313" key="1">
    <source>
        <dbReference type="EMBL" id="MCC9064161.1"/>
    </source>
</evidence>
<sequence>MKVDEIKKIEELYLLKSNSFNSHKYEIKLIEGLKKDVEWLSLSDKEKLELRKIEMRKKHALKEIYSDLIILYEESVIELVELVMKFLNEINVVAFNSENMSEEEFLLFRLKNMLYIELFAVNKRPKLQYSGHVLFEEVVEPIFSELENTTFYVQYKLQDLKDTYKNVSDLYKKDPYKKY</sequence>
<name>A0ABS8MF91_9FLAO</name>
<keyword evidence="2" id="KW-1185">Reference proteome</keyword>
<protein>
    <submittedName>
        <fullName evidence="1">Uncharacterized protein</fullName>
    </submittedName>
</protein>
<dbReference type="Proteomes" id="UP001430679">
    <property type="component" value="Unassembled WGS sequence"/>
</dbReference>
<accession>A0ABS8MF91</accession>
<dbReference type="RefSeq" id="WP_230036899.1">
    <property type="nucleotide sequence ID" value="NZ_JAJJMM010000001.1"/>
</dbReference>
<evidence type="ECO:0000313" key="2">
    <source>
        <dbReference type="Proteomes" id="UP001430679"/>
    </source>
</evidence>
<gene>
    <name evidence="1" type="ORF">LNP81_14265</name>
</gene>
<organism evidence="1 2">
    <name type="scientific">Flavobacterium piscisymbiosum</name>
    <dbReference type="NCBI Taxonomy" id="2893753"/>
    <lineage>
        <taxon>Bacteria</taxon>
        <taxon>Pseudomonadati</taxon>
        <taxon>Bacteroidota</taxon>
        <taxon>Flavobacteriia</taxon>
        <taxon>Flavobacteriales</taxon>
        <taxon>Flavobacteriaceae</taxon>
        <taxon>Flavobacterium</taxon>
    </lineage>
</organism>
<reference evidence="1" key="1">
    <citation type="submission" date="2021-11" db="EMBL/GenBank/DDBJ databases">
        <title>Description of novel Flavobacterium species.</title>
        <authorList>
            <person name="Saticioglu I.B."/>
            <person name="Ay H."/>
            <person name="Altun S."/>
            <person name="Duman M."/>
        </authorList>
    </citation>
    <scope>NUCLEOTIDE SEQUENCE</scope>
    <source>
        <strain evidence="1">F-30</strain>
    </source>
</reference>
<proteinExistence type="predicted"/>